<feature type="region of interest" description="Disordered" evidence="1">
    <location>
        <begin position="47"/>
        <end position="66"/>
    </location>
</feature>
<evidence type="ECO:0000313" key="4">
    <source>
        <dbReference type="JaponicusDB" id="SJAG_00919"/>
    </source>
</evidence>
<reference evidence="3 5" key="1">
    <citation type="journal article" date="2011" name="Science">
        <title>Comparative functional genomics of the fission yeasts.</title>
        <authorList>
            <person name="Rhind N."/>
            <person name="Chen Z."/>
            <person name="Yassour M."/>
            <person name="Thompson D.A."/>
            <person name="Haas B.J."/>
            <person name="Habib N."/>
            <person name="Wapinski I."/>
            <person name="Roy S."/>
            <person name="Lin M.F."/>
            <person name="Heiman D.I."/>
            <person name="Young S.K."/>
            <person name="Furuya K."/>
            <person name="Guo Y."/>
            <person name="Pidoux A."/>
            <person name="Chen H.M."/>
            <person name="Robbertse B."/>
            <person name="Goldberg J.M."/>
            <person name="Aoki K."/>
            <person name="Bayne E.H."/>
            <person name="Berlin A.M."/>
            <person name="Desjardins C.A."/>
            <person name="Dobbs E."/>
            <person name="Dukaj L."/>
            <person name="Fan L."/>
            <person name="FitzGerald M.G."/>
            <person name="French C."/>
            <person name="Gujja S."/>
            <person name="Hansen K."/>
            <person name="Keifenheim D."/>
            <person name="Levin J.Z."/>
            <person name="Mosher R.A."/>
            <person name="Mueller C.A."/>
            <person name="Pfiffner J."/>
            <person name="Priest M."/>
            <person name="Russ C."/>
            <person name="Smialowska A."/>
            <person name="Swoboda P."/>
            <person name="Sykes S.M."/>
            <person name="Vaughn M."/>
            <person name="Vengrova S."/>
            <person name="Yoder R."/>
            <person name="Zeng Q."/>
            <person name="Allshire R."/>
            <person name="Baulcombe D."/>
            <person name="Birren B.W."/>
            <person name="Brown W."/>
            <person name="Ekwall K."/>
            <person name="Kellis M."/>
            <person name="Leatherwood J."/>
            <person name="Levin H."/>
            <person name="Margalit H."/>
            <person name="Martienssen R."/>
            <person name="Nieduszynski C.A."/>
            <person name="Spatafora J.W."/>
            <person name="Friedman N."/>
            <person name="Dalgaard J.Z."/>
            <person name="Baumann P."/>
            <person name="Niki H."/>
            <person name="Regev A."/>
            <person name="Nusbaum C."/>
        </authorList>
    </citation>
    <scope>NUCLEOTIDE SEQUENCE [LARGE SCALE GENOMIC DNA]</scope>
    <source>
        <strain evidence="5">yFS275 / FY16936</strain>
    </source>
</reference>
<dbReference type="PIRSF" id="PIRSF022909">
    <property type="entry name" value="UCP022909"/>
    <property type="match status" value="1"/>
</dbReference>
<dbReference type="PANTHER" id="PTHR28199:SF1">
    <property type="entry name" value="PROCESSING OF GAS1 AND ALP PROTEIN 2"/>
    <property type="match status" value="1"/>
</dbReference>
<dbReference type="GO" id="GO:0015031">
    <property type="term" value="P:protein transport"/>
    <property type="evidence" value="ECO:0000318"/>
    <property type="project" value="GO_Central"/>
</dbReference>
<dbReference type="Proteomes" id="UP000001744">
    <property type="component" value="Unassembled WGS sequence"/>
</dbReference>
<name>B6JWZ4_SCHJY</name>
<evidence type="ECO:0000256" key="1">
    <source>
        <dbReference type="SAM" id="MobiDB-lite"/>
    </source>
</evidence>
<dbReference type="JaponicusDB" id="SJAG_00919">
    <property type="gene designation" value="pga2"/>
</dbReference>
<dbReference type="OMA" id="RWGYSAR"/>
<organism evidence="3 5">
    <name type="scientific">Schizosaccharomyces japonicus (strain yFS275 / FY16936)</name>
    <name type="common">Fission yeast</name>
    <dbReference type="NCBI Taxonomy" id="402676"/>
    <lineage>
        <taxon>Eukaryota</taxon>
        <taxon>Fungi</taxon>
        <taxon>Dikarya</taxon>
        <taxon>Ascomycota</taxon>
        <taxon>Taphrinomycotina</taxon>
        <taxon>Schizosaccharomycetes</taxon>
        <taxon>Schizosaccharomycetales</taxon>
        <taxon>Schizosaccharomycetaceae</taxon>
        <taxon>Schizosaccharomyces</taxon>
    </lineage>
</organism>
<keyword evidence="2" id="KW-0812">Transmembrane</keyword>
<keyword evidence="2" id="KW-0472">Membrane</keyword>
<gene>
    <name evidence="4" type="primary">pga2</name>
    <name evidence="3" type="ORF">SJAG_00919</name>
</gene>
<feature type="region of interest" description="Disordered" evidence="1">
    <location>
        <begin position="110"/>
        <end position="136"/>
    </location>
</feature>
<dbReference type="InterPro" id="IPR011431">
    <property type="entry name" value="Trafficking_Pga2"/>
</dbReference>
<dbReference type="AlphaFoldDB" id="B6JWZ4"/>
<dbReference type="EMBL" id="KE651166">
    <property type="protein sequence ID" value="EEB05895.1"/>
    <property type="molecule type" value="Genomic_DNA"/>
</dbReference>
<keyword evidence="2" id="KW-1133">Transmembrane helix</keyword>
<evidence type="ECO:0000313" key="3">
    <source>
        <dbReference type="EMBL" id="EEB05895.1"/>
    </source>
</evidence>
<dbReference type="STRING" id="402676.B6JWZ4"/>
<dbReference type="VEuPathDB" id="FungiDB:SJAG_00919"/>
<dbReference type="GeneID" id="7052011"/>
<dbReference type="OrthoDB" id="4227028at2759"/>
<protein>
    <submittedName>
        <fullName evidence="3">Trafficking protein Pga2</fullName>
    </submittedName>
</protein>
<evidence type="ECO:0000313" key="5">
    <source>
        <dbReference type="Proteomes" id="UP000001744"/>
    </source>
</evidence>
<accession>B6JWZ4</accession>
<dbReference type="RefSeq" id="XP_002172188.1">
    <property type="nucleotide sequence ID" value="XM_002172152.1"/>
</dbReference>
<dbReference type="HOGENOM" id="CLU_121099_1_1_1"/>
<proteinExistence type="predicted"/>
<dbReference type="eggNOG" id="ENOG502S828">
    <property type="taxonomic scope" value="Eukaryota"/>
</dbReference>
<keyword evidence="5" id="KW-1185">Reference proteome</keyword>
<evidence type="ECO:0000256" key="2">
    <source>
        <dbReference type="SAM" id="Phobius"/>
    </source>
</evidence>
<dbReference type="Pfam" id="PF07543">
    <property type="entry name" value="PGA2"/>
    <property type="match status" value="1"/>
</dbReference>
<dbReference type="PANTHER" id="PTHR28199">
    <property type="entry name" value="PROCESSING OF GAS1 AND ALP PROTEIN 2"/>
    <property type="match status" value="1"/>
</dbReference>
<feature type="transmembrane region" description="Helical" evidence="2">
    <location>
        <begin position="16"/>
        <end position="33"/>
    </location>
</feature>
<sequence length="136" mass="16250">MFDFAGYLASYTAKDWLRIVIYIGGYMLLRPYLIKWGAKIQEKQHKKSLEQQELEGTIDPEMVHGKETRLHGEFDTDDEEEEENPNAELRWGYSVRRRVREQRKKFLTGENDVHPVFRDDDDDDKDLDDILEKEKK</sequence>